<accession>A0A838ZPL3</accession>
<dbReference type="Proteomes" id="UP000552241">
    <property type="component" value="Unassembled WGS sequence"/>
</dbReference>
<evidence type="ECO:0000313" key="2">
    <source>
        <dbReference type="Proteomes" id="UP000552241"/>
    </source>
</evidence>
<dbReference type="AlphaFoldDB" id="A0A838ZPL3"/>
<evidence type="ECO:0000313" key="1">
    <source>
        <dbReference type="EMBL" id="MBA5629427.1"/>
    </source>
</evidence>
<reference evidence="1 2" key="1">
    <citation type="submission" date="2020-07" db="EMBL/GenBank/DDBJ databases">
        <title>Moheibacter lacus sp. nov., a member of the family Flavobacteriaceae isolated from freshwater lake sediment.</title>
        <authorList>
            <person name="Liu Y."/>
        </authorList>
    </citation>
    <scope>NUCLEOTIDE SEQUENCE [LARGE SCALE GENOMIC DNA]</scope>
    <source>
        <strain evidence="1 2">BDHS18</strain>
    </source>
</reference>
<name>A0A838ZPL3_9FLAO</name>
<sequence>MNVWLDSLQTLLEKEVLAEFDEIYYLGSTKIFEIAAIDKTIIDQNLKEFLRKNDTDVNEDLLDFFLLVNDERQDVLVVFSPIELFENEKIFHLSKDLSEDFSDLESIELVKG</sequence>
<gene>
    <name evidence="1" type="ORF">HU137_06530</name>
</gene>
<dbReference type="RefSeq" id="WP_182042982.1">
    <property type="nucleotide sequence ID" value="NZ_JACDZE010000001.1"/>
</dbReference>
<proteinExistence type="predicted"/>
<protein>
    <submittedName>
        <fullName evidence="1">Uncharacterized protein</fullName>
    </submittedName>
</protein>
<organism evidence="1 2">
    <name type="scientific">Moheibacter lacus</name>
    <dbReference type="NCBI Taxonomy" id="2745851"/>
    <lineage>
        <taxon>Bacteria</taxon>
        <taxon>Pseudomonadati</taxon>
        <taxon>Bacteroidota</taxon>
        <taxon>Flavobacteriia</taxon>
        <taxon>Flavobacteriales</taxon>
        <taxon>Weeksellaceae</taxon>
        <taxon>Moheibacter</taxon>
    </lineage>
</organism>
<comment type="caution">
    <text evidence="1">The sequence shown here is derived from an EMBL/GenBank/DDBJ whole genome shotgun (WGS) entry which is preliminary data.</text>
</comment>
<dbReference type="EMBL" id="JACDZE010000001">
    <property type="protein sequence ID" value="MBA5629427.1"/>
    <property type="molecule type" value="Genomic_DNA"/>
</dbReference>
<keyword evidence="2" id="KW-1185">Reference proteome</keyword>